<evidence type="ECO:0000256" key="7">
    <source>
        <dbReference type="RuleBase" id="RU363034"/>
    </source>
</evidence>
<dbReference type="SMART" id="SM00020">
    <property type="entry name" value="Tryp_SPc"/>
    <property type="match status" value="1"/>
</dbReference>
<dbReference type="PROSITE" id="PS50240">
    <property type="entry name" value="TRYPSIN_DOM"/>
    <property type="match status" value="1"/>
</dbReference>
<keyword evidence="7" id="KW-0645">Protease</keyword>
<dbReference type="GO" id="GO:0006508">
    <property type="term" value="P:proteolysis"/>
    <property type="evidence" value="ECO:0007669"/>
    <property type="project" value="UniProtKB-KW"/>
</dbReference>
<dbReference type="GO" id="GO:0004252">
    <property type="term" value="F:serine-type endopeptidase activity"/>
    <property type="evidence" value="ECO:0007669"/>
    <property type="project" value="InterPro"/>
</dbReference>
<dbReference type="InterPro" id="IPR043504">
    <property type="entry name" value="Peptidase_S1_PA_chymotrypsin"/>
</dbReference>
<dbReference type="Gene3D" id="4.10.400.10">
    <property type="entry name" value="Low-density Lipoprotein Receptor"/>
    <property type="match status" value="2"/>
</dbReference>
<dbReference type="SUPFAM" id="SSF57424">
    <property type="entry name" value="LDL receptor-like module"/>
    <property type="match status" value="2"/>
</dbReference>
<evidence type="ECO:0000256" key="5">
    <source>
        <dbReference type="PROSITE-ProRule" id="PRU00124"/>
    </source>
</evidence>
<evidence type="ECO:0000259" key="12">
    <source>
        <dbReference type="PROSITE" id="PS50287"/>
    </source>
</evidence>
<feature type="coiled-coil region" evidence="8">
    <location>
        <begin position="147"/>
        <end position="191"/>
    </location>
</feature>
<evidence type="ECO:0000259" key="10">
    <source>
        <dbReference type="PROSITE" id="PS50038"/>
    </source>
</evidence>
<dbReference type="InterPro" id="IPR036790">
    <property type="entry name" value="Frizzled_dom_sf"/>
</dbReference>
<dbReference type="FunFam" id="2.40.10.10:FF:000151">
    <property type="entry name" value="Corin, isoform B"/>
    <property type="match status" value="1"/>
</dbReference>
<dbReference type="InterPro" id="IPR001314">
    <property type="entry name" value="Peptidase_S1A"/>
</dbReference>
<evidence type="ECO:0000256" key="6">
    <source>
        <dbReference type="PROSITE-ProRule" id="PRU00196"/>
    </source>
</evidence>
<dbReference type="SUPFAM" id="SSF50494">
    <property type="entry name" value="Trypsin-like serine proteases"/>
    <property type="match status" value="1"/>
</dbReference>
<feature type="disulfide bond" evidence="4">
    <location>
        <begin position="908"/>
        <end position="949"/>
    </location>
</feature>
<dbReference type="InterPro" id="IPR009003">
    <property type="entry name" value="Peptidase_S1_PA"/>
</dbReference>
<keyword evidence="7" id="KW-0720">Serine protease</keyword>
<dbReference type="Pfam" id="PF00089">
    <property type="entry name" value="Trypsin"/>
    <property type="match status" value="1"/>
</dbReference>
<dbReference type="PANTHER" id="PTHR24252">
    <property type="entry name" value="ACROSIN-RELATED"/>
    <property type="match status" value="1"/>
</dbReference>
<feature type="domain" description="SRCR" evidence="12">
    <location>
        <begin position="1038"/>
        <end position="1087"/>
    </location>
</feature>
<dbReference type="EnsemblMetazoa" id="AFUN002738-RA">
    <property type="protein sequence ID" value="AFUN002738-PA"/>
    <property type="gene ID" value="AFUN002738"/>
</dbReference>
<protein>
    <recommendedName>
        <fullName evidence="14">Scavenger receptor class A</fullName>
    </recommendedName>
</protein>
<evidence type="ECO:0000256" key="9">
    <source>
        <dbReference type="SAM" id="MobiDB-lite"/>
    </source>
</evidence>
<organism evidence="13">
    <name type="scientific">Anopheles funestus</name>
    <name type="common">African malaria mosquito</name>
    <dbReference type="NCBI Taxonomy" id="62324"/>
    <lineage>
        <taxon>Eukaryota</taxon>
        <taxon>Metazoa</taxon>
        <taxon>Ecdysozoa</taxon>
        <taxon>Arthropoda</taxon>
        <taxon>Hexapoda</taxon>
        <taxon>Insecta</taxon>
        <taxon>Pterygota</taxon>
        <taxon>Neoptera</taxon>
        <taxon>Endopterygota</taxon>
        <taxon>Diptera</taxon>
        <taxon>Nematocera</taxon>
        <taxon>Culicoidea</taxon>
        <taxon>Culicidae</taxon>
        <taxon>Anophelinae</taxon>
        <taxon>Anopheles</taxon>
    </lineage>
</organism>
<feature type="disulfide bond" evidence="5">
    <location>
        <begin position="973"/>
        <end position="991"/>
    </location>
</feature>
<dbReference type="SMART" id="SM00192">
    <property type="entry name" value="LDLa"/>
    <property type="match status" value="2"/>
</dbReference>
<feature type="region of interest" description="Disordered" evidence="9">
    <location>
        <begin position="1"/>
        <end position="34"/>
    </location>
</feature>
<dbReference type="InterPro" id="IPR033116">
    <property type="entry name" value="TRYPSIN_SER"/>
</dbReference>
<evidence type="ECO:0000256" key="3">
    <source>
        <dbReference type="ARBA" id="ARBA00024195"/>
    </source>
</evidence>
<dbReference type="PROSITE" id="PS50287">
    <property type="entry name" value="SRCR_2"/>
    <property type="match status" value="1"/>
</dbReference>
<dbReference type="Pfam" id="PF01392">
    <property type="entry name" value="Fz"/>
    <property type="match status" value="1"/>
</dbReference>
<accession>A0A182R978</accession>
<dbReference type="GO" id="GO:0005886">
    <property type="term" value="C:plasma membrane"/>
    <property type="evidence" value="ECO:0007669"/>
    <property type="project" value="UniProtKB-SubCell"/>
</dbReference>
<comment type="caution">
    <text evidence="6">Lacks conserved residue(s) required for the propagation of feature annotation.</text>
</comment>
<feature type="disulfide bond" evidence="5">
    <location>
        <begin position="985"/>
        <end position="1000"/>
    </location>
</feature>
<dbReference type="InterPro" id="IPR001190">
    <property type="entry name" value="SRCR"/>
</dbReference>
<dbReference type="InterPro" id="IPR020067">
    <property type="entry name" value="Frizzled_dom"/>
</dbReference>
<dbReference type="Gene3D" id="2.40.10.10">
    <property type="entry name" value="Trypsin-like serine proteases"/>
    <property type="match status" value="1"/>
</dbReference>
<evidence type="ECO:0008006" key="14">
    <source>
        <dbReference type="Google" id="ProtNLM"/>
    </source>
</evidence>
<dbReference type="PROSITE" id="PS50068">
    <property type="entry name" value="LDLRA_2"/>
    <property type="match status" value="2"/>
</dbReference>
<feature type="region of interest" description="Disordered" evidence="9">
    <location>
        <begin position="210"/>
        <end position="230"/>
    </location>
</feature>
<dbReference type="PANTHER" id="PTHR24252:SF7">
    <property type="entry name" value="HYALIN"/>
    <property type="match status" value="1"/>
</dbReference>
<dbReference type="STRING" id="62324.A0A182R978"/>
<feature type="domain" description="Peptidase S1" evidence="11">
    <location>
        <begin position="1185"/>
        <end position="1432"/>
    </location>
</feature>
<dbReference type="VEuPathDB" id="VectorBase:AFUN002738"/>
<dbReference type="FunFam" id="1.10.2000.10:FF:000019">
    <property type="entry name" value="Corin, isoform B"/>
    <property type="match status" value="1"/>
</dbReference>
<keyword evidence="8" id="KW-0175">Coiled coil</keyword>
<name>A0A182R978_ANOFN</name>
<dbReference type="CDD" id="cd07066">
    <property type="entry name" value="CRD_FZ"/>
    <property type="match status" value="1"/>
</dbReference>
<dbReference type="SMART" id="SM00202">
    <property type="entry name" value="SR"/>
    <property type="match status" value="1"/>
</dbReference>
<evidence type="ECO:0000256" key="8">
    <source>
        <dbReference type="SAM" id="Coils"/>
    </source>
</evidence>
<feature type="disulfide bond" evidence="5">
    <location>
        <begin position="1003"/>
        <end position="1015"/>
    </location>
</feature>
<feature type="region of interest" description="Disordered" evidence="9">
    <location>
        <begin position="798"/>
        <end position="823"/>
    </location>
</feature>
<sequence length="1444" mass="157268">MASSFANCSYAPDPSAGDANPFNYGERSLLDDRDKRGVTRASSLALPNHTLLDLLEQKQKLYDKIHLTPPPKGNGTRRHSSDSFPMIENESFKIPQRQSKKSAQALTPGPLVPPPVPKRTFQGNFPRKPPDSFEVQKRASLLALDSYQQQQQQQQQLQAQQQQVQQLQQQLAQQLQQQQQAQQQQQQAYAQFARAERICKSAFEDQSFSYYPAPKSAKSSGSGASGVGGGSGACHSVSATSFDDLVEPDDFVLFSKKMASIESNRSSSDSNKSQTTIDTGYVSANETDRSILTGGSCSSAKGGASSFRSRFSSEDTQSSLDSFLSSELHRTDTIDSLPLNDSPFSLKKNVFNFDLKTSPLIRGSSTVSPNSIDEKLDNCSPRSIESKGSRKLPTVPTRKGPASGIVMQPKLPPPGGANGGSSRMTPPLPPSRSQQAFETRKLQKLQQAQQQQQQTQLNNVVSVHKTALESLQELYSRPLGIRRNIHRPPPLSQQQQMIGGAKGSMIGQRQDSSISSDSFSITSSPGFQNKAMESSLLQQHSTSKFNRSTIRGKVTMDTPTSNIAGTNTTPNNLTAILNSAGSTTGGSNVTPTSIAPGTVGSANATSDTMGGIGVTTSTIRSVPPRVSMRQDSSISSDSFSQTSSPSYNSKIMEAPLLSHAAKMPKVSKPIAKNLDEITKESPADVNGTAAIIKSASTPASLQTIVRLSNGSNVSLQHKKFQILKARKNSNPYVTSGRLKFRLCQILLNAVGLLAIAGGLAAYFNAYPTIKFVNQTITRTAIPSSSAGGTTSIGSGVISSVPSSGSGSQGAGSPGRTALDMGGGYRGDRNPAPGVCLPVIVRFCQQHRVPYNYTVFPNYIGHFAQPEAQNDIDLFEALVDVQCYELVPLFLCSLFVPKCGNSGTSVPPCKSLCTETMRRCSFFFDVFGLELPEYLRCSIFNDAVSDQEECVGMAEYKESIIRSRRPMACSGFLCDKRRCIPNDWKCDGHVDCQDQTDEAHCDFCGDDAIHCGEGQCMSQKHVCDGAVNCPYGQDERNCIRLSERNGDLGRGTLEVYKADLKQWAPACVKNWDPATSPTMICSLLGYSSVNSSRTAMRGSNRTLISTKDASSMWRMYQKKDVNLIKEFNSCDINSRYPVAELTCSNFGTKTESLPKDKTFVLNVSIYLQTECGKIRNKKNFKATKRIVGGSTSSPGDWPFVAAILGGPEEVFYCAGVLIADQWVLTASHCIGNHTMRNVNDWTIQLGITRRHSHTYYGQKVKVKTVIPHPMYNQHIPHDNDIALFQLATRVAFHEHLLPVCLPPPHIRELPTGINCTVVGWGKREERNSTPNGASYEPTLNEVNVPIVSRDVCIDWLETFNVTEGMICAGYQEGGRDACQGDSGGPLLCPYPNEKDRWFVGGIVSWGVRCAHPKLPGVYANVPKFIPWILSQINNHSVLQTDTIGR</sequence>
<feature type="disulfide bond" evidence="4">
    <location>
        <begin position="912"/>
        <end position="936"/>
    </location>
</feature>
<dbReference type="CDD" id="cd00112">
    <property type="entry name" value="LDLa"/>
    <property type="match status" value="2"/>
</dbReference>
<feature type="disulfide bond" evidence="5">
    <location>
        <begin position="1022"/>
        <end position="1037"/>
    </location>
</feature>
<dbReference type="PRINTS" id="PR00722">
    <property type="entry name" value="CHYMOTRYPSIN"/>
</dbReference>
<keyword evidence="2 5" id="KW-1015">Disulfide bond</keyword>
<dbReference type="VEuPathDB" id="VectorBase:AFUN2_007456"/>
<dbReference type="InterPro" id="IPR036055">
    <property type="entry name" value="LDL_receptor-like_sf"/>
</dbReference>
<reference evidence="13" key="1">
    <citation type="submission" date="2020-05" db="UniProtKB">
        <authorList>
            <consortium name="EnsemblMetazoa"/>
        </authorList>
    </citation>
    <scope>IDENTIFICATION</scope>
    <source>
        <strain evidence="13">FUMOZ</strain>
    </source>
</reference>
<feature type="region of interest" description="Disordered" evidence="9">
    <location>
        <begin position="360"/>
        <end position="440"/>
    </location>
</feature>
<comment type="subcellular location">
    <subcellularLocation>
        <location evidence="1">Cell membrane</location>
        <topology evidence="1">Single-pass membrane protein</topology>
    </subcellularLocation>
</comment>
<proteinExistence type="inferred from homology"/>
<keyword evidence="7" id="KW-0378">Hydrolase</keyword>
<dbReference type="InterPro" id="IPR018114">
    <property type="entry name" value="TRYPSIN_HIS"/>
</dbReference>
<dbReference type="PROSITE" id="PS50038">
    <property type="entry name" value="FZ"/>
    <property type="match status" value="1"/>
</dbReference>
<feature type="domain" description="FZ" evidence="10">
    <location>
        <begin position="830"/>
        <end position="952"/>
    </location>
</feature>
<dbReference type="SUPFAM" id="SSF63501">
    <property type="entry name" value="Frizzled cysteine-rich domain"/>
    <property type="match status" value="1"/>
</dbReference>
<dbReference type="PROSITE" id="PS00135">
    <property type="entry name" value="TRYPSIN_SER"/>
    <property type="match status" value="1"/>
</dbReference>
<feature type="compositionally biased region" description="Low complexity" evidence="9">
    <location>
        <begin position="632"/>
        <end position="646"/>
    </location>
</feature>
<evidence type="ECO:0000259" key="11">
    <source>
        <dbReference type="PROSITE" id="PS50240"/>
    </source>
</evidence>
<evidence type="ECO:0000256" key="1">
    <source>
        <dbReference type="ARBA" id="ARBA00004162"/>
    </source>
</evidence>
<dbReference type="Gene3D" id="1.10.2000.10">
    <property type="entry name" value="Frizzled cysteine-rich domain"/>
    <property type="match status" value="1"/>
</dbReference>
<comment type="similarity">
    <text evidence="3">Belongs to the peptidase S1 family. CLIP subfamily.</text>
</comment>
<feature type="region of interest" description="Disordered" evidence="9">
    <location>
        <begin position="92"/>
        <end position="132"/>
    </location>
</feature>
<evidence type="ECO:0000313" key="13">
    <source>
        <dbReference type="EnsemblMetazoa" id="AFUN002738-PA"/>
    </source>
</evidence>
<dbReference type="InterPro" id="IPR002172">
    <property type="entry name" value="LDrepeatLR_classA_rpt"/>
</dbReference>
<dbReference type="SMART" id="SM00063">
    <property type="entry name" value="FRI"/>
    <property type="match status" value="1"/>
</dbReference>
<feature type="region of interest" description="Disordered" evidence="9">
    <location>
        <begin position="624"/>
        <end position="646"/>
    </location>
</feature>
<dbReference type="PROSITE" id="PS00134">
    <property type="entry name" value="TRYPSIN_HIS"/>
    <property type="match status" value="1"/>
</dbReference>
<dbReference type="CDD" id="cd00190">
    <property type="entry name" value="Tryp_SPc"/>
    <property type="match status" value="1"/>
</dbReference>
<evidence type="ECO:0000256" key="4">
    <source>
        <dbReference type="PROSITE-ProRule" id="PRU00090"/>
    </source>
</evidence>
<evidence type="ECO:0000256" key="2">
    <source>
        <dbReference type="ARBA" id="ARBA00023157"/>
    </source>
</evidence>
<dbReference type="InterPro" id="IPR001254">
    <property type="entry name" value="Trypsin_dom"/>
</dbReference>
<dbReference type="Pfam" id="PF00057">
    <property type="entry name" value="Ldl_recept_a"/>
    <property type="match status" value="2"/>
</dbReference>
<feature type="disulfide bond" evidence="5">
    <location>
        <begin position="1010"/>
        <end position="1028"/>
    </location>
</feature>